<evidence type="ECO:0000313" key="2">
    <source>
        <dbReference type="Proteomes" id="UP000019737"/>
    </source>
</evidence>
<dbReference type="Proteomes" id="UP000019737">
    <property type="component" value="Segment"/>
</dbReference>
<organism evidence="1 2">
    <name type="scientific">Mycobacterium phage Hawkeye</name>
    <dbReference type="NCBI Taxonomy" id="1458711"/>
    <lineage>
        <taxon>Viruses</taxon>
        <taxon>Duplodnaviria</taxon>
        <taxon>Heunggongvirae</taxon>
        <taxon>Uroviricota</taxon>
        <taxon>Caudoviricetes</taxon>
        <taxon>Dclasvirinae</taxon>
        <taxon>Hawkeyevirus</taxon>
        <taxon>Hawkeyevirus hawkeye</taxon>
    </lineage>
</organism>
<accession>X2KRJ1</accession>
<protein>
    <submittedName>
        <fullName evidence="1">Uncharacterized protein</fullName>
    </submittedName>
</protein>
<reference evidence="1 2" key="1">
    <citation type="submission" date="2014-01" db="EMBL/GenBank/DDBJ databases">
        <authorList>
            <person name="Schneider V.M."/>
            <person name="Bowman C.A."/>
            <person name="Russell D.A."/>
            <person name="Pope W.H."/>
            <person name="Jacobs-Sera D."/>
            <person name="Hendrix R.W."/>
            <person name="Hatfull G.F."/>
        </authorList>
    </citation>
    <scope>NUCLEOTIDE SEQUENCE [LARGE SCALE GENOMIC DNA]</scope>
</reference>
<dbReference type="GeneID" id="19527242"/>
<name>X2KRJ1_9CAUD</name>
<dbReference type="KEGG" id="vg:19527242"/>
<keyword evidence="2" id="KW-1185">Reference proteome</keyword>
<gene>
    <name evidence="1" type="primary">62</name>
    <name evidence="1" type="ORF">PBI_HAWKEYE_62</name>
</gene>
<proteinExistence type="predicted"/>
<evidence type="ECO:0000313" key="1">
    <source>
        <dbReference type="EMBL" id="AHN84073.1"/>
    </source>
</evidence>
<dbReference type="EMBL" id="KJ194582">
    <property type="protein sequence ID" value="AHN84073.1"/>
    <property type="molecule type" value="Genomic_DNA"/>
</dbReference>
<dbReference type="RefSeq" id="YP_009035957.1">
    <property type="nucleotide sequence ID" value="NC_024209.1"/>
</dbReference>
<sequence>MAKHSDAPTLGEIAEQLRKWKEAGVTLGSLQWVIDEQVYFKEKSDGR</sequence>